<dbReference type="InterPro" id="IPR027477">
    <property type="entry name" value="Succ_DH/fumarate_Rdtase_cat_sf"/>
</dbReference>
<feature type="domain" description="FAD-dependent oxidoreductase 2 FAD-binding" evidence="5">
    <location>
        <begin position="81"/>
        <end position="561"/>
    </location>
</feature>
<dbReference type="Gene3D" id="3.50.50.60">
    <property type="entry name" value="FAD/NAD(P)-binding domain"/>
    <property type="match status" value="1"/>
</dbReference>
<comment type="caution">
    <text evidence="6">The sequence shown here is derived from an EMBL/GenBank/DDBJ whole genome shotgun (WGS) entry which is preliminary data.</text>
</comment>
<keyword evidence="3" id="KW-0274">FAD</keyword>
<sequence>MEKPMNELESGGNAEHNLSRRSFLTRGSLAAAGLALAGLAGCSNGQQTQQEAPVADAAPEGDAAAPAINGNLPAAWDVEADVVVVGLGAAGLSAAIAAKLDGVDNVLALEAAPEKDCGGTTRVSGDMLMIPDDVEGAITYQTELNGPYTVEPELMRAWAQGVVDNYDWLTEELDFVLGDATAARPEFPGIAGGESIKTYYVDGICGMSSLWIPLKDLADELDVQISYDYRAMELIYNYETKEVYGVKTEDGRTFKARQGVVLACGGFSGNEEMLQDYMASMGCPKPFALGSPYNRGDGVRMAQQIGAELWHMNSYAASSNTIRAVSPDSRVCNIPYPTGIDYIFVNGEGERFMYEEMRGIQRHGKQKDKGVWPLITIPAGSHMILGGQSGSVDLLGAITYMTWPVIMGGGLSTNQELIDAGIMFKADTIEELAEKLGYPPEKLASTLAKYNDAIDAGEPDEFGRGTDVYASNMFNAAAGTDAIAGDEHGTESLAIPAFERQKVEGPFCGIEIALGLLNTQGGAKRDGKSQVLDLAGNPIPRLFSAGEFGSIYAYMYNGGGNISEAVSTGRIAGQGAAALQPWDAA</sequence>
<dbReference type="Pfam" id="PF00890">
    <property type="entry name" value="FAD_binding_2"/>
    <property type="match status" value="1"/>
</dbReference>
<organism evidence="6">
    <name type="scientific">Muribaculaceae bacterium Z82</name>
    <dbReference type="NCBI Taxonomy" id="2304548"/>
    <lineage>
        <taxon>Bacteria</taxon>
        <taxon>Pseudomonadati</taxon>
        <taxon>Bacteroidota</taxon>
        <taxon>Bacteroidia</taxon>
        <taxon>Bacteroidales</taxon>
        <taxon>Muribaculaceae</taxon>
    </lineage>
</organism>
<dbReference type="EMBL" id="QWKH01000007">
    <property type="protein sequence ID" value="NBI33844.1"/>
    <property type="molecule type" value="Genomic_DNA"/>
</dbReference>
<evidence type="ECO:0000256" key="3">
    <source>
        <dbReference type="ARBA" id="ARBA00022827"/>
    </source>
</evidence>
<keyword evidence="4" id="KW-0560">Oxidoreductase</keyword>
<comment type="cofactor">
    <cofactor evidence="1">
        <name>FAD</name>
        <dbReference type="ChEBI" id="CHEBI:57692"/>
    </cofactor>
</comment>
<proteinExistence type="predicted"/>
<dbReference type="PANTHER" id="PTHR43400:SF10">
    <property type="entry name" value="3-OXOSTEROID 1-DEHYDROGENASE"/>
    <property type="match status" value="1"/>
</dbReference>
<evidence type="ECO:0000256" key="2">
    <source>
        <dbReference type="ARBA" id="ARBA00022630"/>
    </source>
</evidence>
<dbReference type="GO" id="GO:0008202">
    <property type="term" value="P:steroid metabolic process"/>
    <property type="evidence" value="ECO:0007669"/>
    <property type="project" value="UniProtKB-ARBA"/>
</dbReference>
<evidence type="ECO:0000256" key="4">
    <source>
        <dbReference type="ARBA" id="ARBA00023002"/>
    </source>
</evidence>
<evidence type="ECO:0000313" key="6">
    <source>
        <dbReference type="EMBL" id="NBI33844.1"/>
    </source>
</evidence>
<dbReference type="InterPro" id="IPR006311">
    <property type="entry name" value="TAT_signal"/>
</dbReference>
<evidence type="ECO:0000259" key="5">
    <source>
        <dbReference type="Pfam" id="PF00890"/>
    </source>
</evidence>
<dbReference type="InterPro" id="IPR036188">
    <property type="entry name" value="FAD/NAD-bd_sf"/>
</dbReference>
<name>A0A7C9N9S9_9BACT</name>
<reference evidence="6" key="1">
    <citation type="submission" date="2018-08" db="EMBL/GenBank/DDBJ databases">
        <title>Murine metabolic-syndrome-specific gut microbial biobank.</title>
        <authorList>
            <person name="Liu C."/>
        </authorList>
    </citation>
    <scope>NUCLEOTIDE SEQUENCE [LARGE SCALE GENOMIC DNA]</scope>
    <source>
        <strain evidence="6">Z82</strain>
    </source>
</reference>
<dbReference type="SUPFAM" id="SSF56425">
    <property type="entry name" value="Succinate dehydrogenase/fumarate reductase flavoprotein, catalytic domain"/>
    <property type="match status" value="1"/>
</dbReference>
<dbReference type="InterPro" id="IPR003953">
    <property type="entry name" value="FAD-dep_OxRdtase_2_FAD-bd"/>
</dbReference>
<gene>
    <name evidence="6" type="ORF">D1639_02090</name>
</gene>
<dbReference type="Gene3D" id="3.90.700.10">
    <property type="entry name" value="Succinate dehydrogenase/fumarate reductase flavoprotein, catalytic domain"/>
    <property type="match status" value="1"/>
</dbReference>
<dbReference type="GO" id="GO:0016491">
    <property type="term" value="F:oxidoreductase activity"/>
    <property type="evidence" value="ECO:0007669"/>
    <property type="project" value="UniProtKB-KW"/>
</dbReference>
<dbReference type="PANTHER" id="PTHR43400">
    <property type="entry name" value="FUMARATE REDUCTASE"/>
    <property type="match status" value="1"/>
</dbReference>
<accession>A0A7C9N9S9</accession>
<keyword evidence="2" id="KW-0285">Flavoprotein</keyword>
<dbReference type="PROSITE" id="PS51318">
    <property type="entry name" value="TAT"/>
    <property type="match status" value="1"/>
</dbReference>
<evidence type="ECO:0000256" key="1">
    <source>
        <dbReference type="ARBA" id="ARBA00001974"/>
    </source>
</evidence>
<dbReference type="AlphaFoldDB" id="A0A7C9N9S9"/>
<dbReference type="SUPFAM" id="SSF51905">
    <property type="entry name" value="FAD/NAD(P)-binding domain"/>
    <property type="match status" value="1"/>
</dbReference>
<protein>
    <submittedName>
        <fullName evidence="6">FAD-binding protein</fullName>
    </submittedName>
</protein>
<dbReference type="InterPro" id="IPR050315">
    <property type="entry name" value="FAD-oxidoreductase_2"/>
</dbReference>